<dbReference type="AlphaFoldDB" id="A0A0P7X849"/>
<reference evidence="8 10" key="2">
    <citation type="submission" date="2016-08" db="EMBL/GenBank/DDBJ databases">
        <authorList>
            <person name="Varghese N."/>
            <person name="Submissions Spin"/>
        </authorList>
    </citation>
    <scope>NUCLEOTIDE SEQUENCE [LARGE SCALE GENOMIC DNA]</scope>
    <source>
        <strain evidence="8 10">HL-109</strain>
    </source>
</reference>
<evidence type="ECO:0000313" key="7">
    <source>
        <dbReference type="EMBL" id="KPQ11389.1"/>
    </source>
</evidence>
<evidence type="ECO:0000313" key="9">
    <source>
        <dbReference type="Proteomes" id="UP000050497"/>
    </source>
</evidence>
<dbReference type="InterPro" id="IPR003593">
    <property type="entry name" value="AAA+_ATPase"/>
</dbReference>
<dbReference type="InterPro" id="IPR003439">
    <property type="entry name" value="ABC_transporter-like_ATP-bd"/>
</dbReference>
<dbReference type="GO" id="GO:0016887">
    <property type="term" value="F:ATP hydrolysis activity"/>
    <property type="evidence" value="ECO:0007669"/>
    <property type="project" value="InterPro"/>
</dbReference>
<evidence type="ECO:0000313" key="10">
    <source>
        <dbReference type="Proteomes" id="UP000182800"/>
    </source>
</evidence>
<dbReference type="Pfam" id="PF00005">
    <property type="entry name" value="ABC_tran"/>
    <property type="match status" value="1"/>
</dbReference>
<evidence type="ECO:0000313" key="8">
    <source>
        <dbReference type="EMBL" id="SCC81961.1"/>
    </source>
</evidence>
<organism evidence="7 9">
    <name type="scientific">Saliniramus fredricksonii</name>
    <dbReference type="NCBI Taxonomy" id="1653334"/>
    <lineage>
        <taxon>Bacteria</taxon>
        <taxon>Pseudomonadati</taxon>
        <taxon>Pseudomonadota</taxon>
        <taxon>Alphaproteobacteria</taxon>
        <taxon>Hyphomicrobiales</taxon>
        <taxon>Salinarimonadaceae</taxon>
        <taxon>Saliniramus</taxon>
    </lineage>
</organism>
<feature type="domain" description="ABC transporter" evidence="6">
    <location>
        <begin position="4"/>
        <end position="238"/>
    </location>
</feature>
<dbReference type="InterPro" id="IPR050093">
    <property type="entry name" value="ABC_SmlMolc_Importer"/>
</dbReference>
<dbReference type="Proteomes" id="UP000050497">
    <property type="component" value="Unassembled WGS sequence"/>
</dbReference>
<dbReference type="EMBL" id="FMBM01000002">
    <property type="protein sequence ID" value="SCC81961.1"/>
    <property type="molecule type" value="Genomic_DNA"/>
</dbReference>
<dbReference type="FunFam" id="3.40.50.300:FF:000042">
    <property type="entry name" value="Maltose/maltodextrin ABC transporter, ATP-binding protein"/>
    <property type="match status" value="1"/>
</dbReference>
<protein>
    <submittedName>
        <fullName evidence="8">Carbohydrate ABC transporter ATP-binding protein, CUT1 family</fullName>
    </submittedName>
    <submittedName>
        <fullName evidence="7">Iron(III) transport system ATP-binding protein</fullName>
        <ecNumber evidence="7">3.6.3.30</ecNumber>
    </submittedName>
</protein>
<dbReference type="Gene3D" id="3.40.50.300">
    <property type="entry name" value="P-loop containing nucleotide triphosphate hydrolases"/>
    <property type="match status" value="1"/>
</dbReference>
<sequence>MAHVSLRNVTRIAAGRRIVDDVSLDIADGSCQALLGPSGCGKTTLLRLLAGFDALDGGEIRFDDDVVARPGRQLEPEDRRVGMVFQSYALWPHLDVAGNVDYALRVRKVARAERRRRVEEALDIVGLPGFAERKVQNLSGGQRQRVALARCLAMRPRLVLLDEPLANLDAHLRETMIDAFRAFHAASGATMIYVTHDQAEAMALADRIAVMDQGRLRQVDTPVRLYDAPCDAMVARFIGQGQLVPVEVLAPPVSGWARVRLYGCETLLRCDARTASGAATACLRPDALAIAEPEAAPAGVPAHIRDVRFEGASRLVRIAPEAAPQAQLVLRARGAVPAVGALVHVTVGDGWILPKAENGAIAIPQAQAAE</sequence>
<dbReference type="EC" id="3.6.3.30" evidence="7"/>
<dbReference type="GO" id="GO:0043190">
    <property type="term" value="C:ATP-binding cassette (ABC) transporter complex"/>
    <property type="evidence" value="ECO:0007669"/>
    <property type="project" value="InterPro"/>
</dbReference>
<proteinExistence type="inferred from homology"/>
<evidence type="ECO:0000256" key="4">
    <source>
        <dbReference type="ARBA" id="ARBA00022741"/>
    </source>
</evidence>
<dbReference type="OrthoDB" id="9802264at2"/>
<dbReference type="GO" id="GO:0140359">
    <property type="term" value="F:ABC-type transporter activity"/>
    <property type="evidence" value="ECO:0007669"/>
    <property type="project" value="UniProtKB-ARBA"/>
</dbReference>
<evidence type="ECO:0000259" key="6">
    <source>
        <dbReference type="PROSITE" id="PS50893"/>
    </source>
</evidence>
<dbReference type="Proteomes" id="UP000182800">
    <property type="component" value="Unassembled WGS sequence"/>
</dbReference>
<evidence type="ECO:0000256" key="1">
    <source>
        <dbReference type="ARBA" id="ARBA00004417"/>
    </source>
</evidence>
<comment type="caution">
    <text evidence="7">The sequence shown here is derived from an EMBL/GenBank/DDBJ whole genome shotgun (WGS) entry which is preliminary data.</text>
</comment>
<dbReference type="GO" id="GO:0005524">
    <property type="term" value="F:ATP binding"/>
    <property type="evidence" value="ECO:0007669"/>
    <property type="project" value="UniProtKB-KW"/>
</dbReference>
<accession>A0A0P7X849</accession>
<dbReference type="PANTHER" id="PTHR42781">
    <property type="entry name" value="SPERMIDINE/PUTRESCINE IMPORT ATP-BINDING PROTEIN POTA"/>
    <property type="match status" value="1"/>
</dbReference>
<comment type="similarity">
    <text evidence="2">Belongs to the ABC transporter superfamily.</text>
</comment>
<dbReference type="PROSITE" id="PS50893">
    <property type="entry name" value="ABC_TRANSPORTER_2"/>
    <property type="match status" value="1"/>
</dbReference>
<reference evidence="7 9" key="1">
    <citation type="submission" date="2015-09" db="EMBL/GenBank/DDBJ databases">
        <title>Identification and resolution of microdiversity through metagenomic sequencing of parallel consortia.</title>
        <authorList>
            <person name="Nelson W.C."/>
            <person name="Romine M.F."/>
            <person name="Lindemann S.R."/>
        </authorList>
    </citation>
    <scope>NUCLEOTIDE SEQUENCE [LARGE SCALE GENOMIC DNA]</scope>
    <source>
        <strain evidence="7">HL-109</strain>
    </source>
</reference>
<evidence type="ECO:0000256" key="5">
    <source>
        <dbReference type="ARBA" id="ARBA00022840"/>
    </source>
</evidence>
<dbReference type="PATRIC" id="fig|1653334.4.peg.2486"/>
<keyword evidence="4" id="KW-0547">Nucleotide-binding</keyword>
<evidence type="ECO:0000256" key="3">
    <source>
        <dbReference type="ARBA" id="ARBA00022448"/>
    </source>
</evidence>
<gene>
    <name evidence="7" type="primary">afuC-2</name>
    <name evidence="8" type="ORF">GA0071312_2934</name>
    <name evidence="7" type="ORF">HLUCCO17_07055</name>
</gene>
<dbReference type="PANTHER" id="PTHR42781:SF4">
    <property type="entry name" value="SPERMIDINE_PUTRESCINE IMPORT ATP-BINDING PROTEIN POTA"/>
    <property type="match status" value="1"/>
</dbReference>
<dbReference type="EMBL" id="LJSX01000008">
    <property type="protein sequence ID" value="KPQ11389.1"/>
    <property type="molecule type" value="Genomic_DNA"/>
</dbReference>
<name>A0A0P7X849_9HYPH</name>
<keyword evidence="5 7" id="KW-0067">ATP-binding</keyword>
<dbReference type="PROSITE" id="PS00211">
    <property type="entry name" value="ABC_TRANSPORTER_1"/>
    <property type="match status" value="1"/>
</dbReference>
<comment type="subcellular location">
    <subcellularLocation>
        <location evidence="1">Cell inner membrane</location>
        <topology evidence="1">Peripheral membrane protein</topology>
    </subcellularLocation>
</comment>
<dbReference type="STRING" id="1653334.GA0071312_2934"/>
<dbReference type="RefSeq" id="WP_074445547.1">
    <property type="nucleotide sequence ID" value="NZ_FMBM01000002.1"/>
</dbReference>
<evidence type="ECO:0000256" key="2">
    <source>
        <dbReference type="ARBA" id="ARBA00005417"/>
    </source>
</evidence>
<dbReference type="SUPFAM" id="SSF52540">
    <property type="entry name" value="P-loop containing nucleoside triphosphate hydrolases"/>
    <property type="match status" value="1"/>
</dbReference>
<keyword evidence="10" id="KW-1185">Reference proteome</keyword>
<dbReference type="InterPro" id="IPR017871">
    <property type="entry name" value="ABC_transporter-like_CS"/>
</dbReference>
<keyword evidence="7" id="KW-0378">Hydrolase</keyword>
<dbReference type="InterPro" id="IPR027417">
    <property type="entry name" value="P-loop_NTPase"/>
</dbReference>
<dbReference type="SMART" id="SM00382">
    <property type="entry name" value="AAA"/>
    <property type="match status" value="1"/>
</dbReference>
<keyword evidence="3" id="KW-0813">Transport</keyword>